<evidence type="ECO:0000256" key="1">
    <source>
        <dbReference type="SAM" id="MobiDB-lite"/>
    </source>
</evidence>
<sequence length="71" mass="7541">MAPESLKDSVQLSAVNNHSSVLEALKAGLANTNLTATMNTNGSIMIVPRQVSTEKTKNTKKDLGDSIGRKN</sequence>
<feature type="compositionally biased region" description="Basic and acidic residues" evidence="1">
    <location>
        <begin position="52"/>
        <end position="71"/>
    </location>
</feature>
<dbReference type="Gene3D" id="3.55.50.30">
    <property type="match status" value="1"/>
</dbReference>
<dbReference type="KEGG" id="gps:C427_1562"/>
<dbReference type="AlphaFoldDB" id="M4RJB2"/>
<feature type="region of interest" description="Disordered" evidence="1">
    <location>
        <begin position="51"/>
        <end position="71"/>
    </location>
</feature>
<dbReference type="STRING" id="1129794.C427_1562"/>
<dbReference type="PATRIC" id="fig|1129794.4.peg.1548"/>
<proteinExistence type="predicted"/>
<name>M4RJB2_9ALTE</name>
<keyword evidence="3" id="KW-1185">Reference proteome</keyword>
<dbReference type="EMBL" id="CP003837">
    <property type="protein sequence ID" value="AGH43671.1"/>
    <property type="molecule type" value="Genomic_DNA"/>
</dbReference>
<evidence type="ECO:0000313" key="2">
    <source>
        <dbReference type="EMBL" id="AGH43671.1"/>
    </source>
</evidence>
<accession>M4RJB2</accession>
<reference evidence="2 3" key="1">
    <citation type="journal article" date="2013" name="Genome Announc.">
        <title>Complete Genome Sequence of Glaciecola psychrophila Strain 170T.</title>
        <authorList>
            <person name="Yin J."/>
            <person name="Chen J."/>
            <person name="Liu G."/>
            <person name="Yu Y."/>
            <person name="Song L."/>
            <person name="Wang X."/>
            <person name="Qu X."/>
        </authorList>
    </citation>
    <scope>NUCLEOTIDE SEQUENCE [LARGE SCALE GENOMIC DNA]</scope>
    <source>
        <strain evidence="2 3">170</strain>
    </source>
</reference>
<protein>
    <submittedName>
        <fullName evidence="2">Uncharacterized protein</fullName>
    </submittedName>
</protein>
<dbReference type="Proteomes" id="UP000011864">
    <property type="component" value="Chromosome"/>
</dbReference>
<gene>
    <name evidence="2" type="ORF">C427_1562</name>
</gene>
<organism evidence="2 3">
    <name type="scientific">Paraglaciecola psychrophila 170</name>
    <dbReference type="NCBI Taxonomy" id="1129794"/>
    <lineage>
        <taxon>Bacteria</taxon>
        <taxon>Pseudomonadati</taxon>
        <taxon>Pseudomonadota</taxon>
        <taxon>Gammaproteobacteria</taxon>
        <taxon>Alteromonadales</taxon>
        <taxon>Alteromonadaceae</taxon>
        <taxon>Paraglaciecola</taxon>
    </lineage>
</organism>
<evidence type="ECO:0000313" key="3">
    <source>
        <dbReference type="Proteomes" id="UP000011864"/>
    </source>
</evidence>
<dbReference type="HOGENOM" id="CLU_2736405_0_0_6"/>